<feature type="chain" id="PRO_5019303663" evidence="1">
    <location>
        <begin position="24"/>
        <end position="130"/>
    </location>
</feature>
<dbReference type="InterPro" id="IPR030972">
    <property type="entry name" value="UrcA_uranyl"/>
</dbReference>
<feature type="signal peptide" evidence="1">
    <location>
        <begin position="1"/>
        <end position="23"/>
    </location>
</feature>
<dbReference type="NCBIfam" id="TIGR04433">
    <property type="entry name" value="UrcA_uranyl"/>
    <property type="match status" value="1"/>
</dbReference>
<gene>
    <name evidence="2" type="ORF">ENE74_17470</name>
</gene>
<keyword evidence="1" id="KW-0732">Signal</keyword>
<evidence type="ECO:0000256" key="1">
    <source>
        <dbReference type="SAM" id="SignalP"/>
    </source>
</evidence>
<name>A0A437J371_9SPHN</name>
<organism evidence="2 3">
    <name type="scientific">Sphingobium algorifonticola</name>
    <dbReference type="NCBI Taxonomy" id="2008318"/>
    <lineage>
        <taxon>Bacteria</taxon>
        <taxon>Pseudomonadati</taxon>
        <taxon>Pseudomonadota</taxon>
        <taxon>Alphaproteobacteria</taxon>
        <taxon>Sphingomonadales</taxon>
        <taxon>Sphingomonadaceae</taxon>
        <taxon>Sphingobium</taxon>
    </lineage>
</organism>
<comment type="caution">
    <text evidence="2">The sequence shown here is derived from an EMBL/GenBank/DDBJ whole genome shotgun (WGS) entry which is preliminary data.</text>
</comment>
<keyword evidence="3" id="KW-1185">Reference proteome</keyword>
<dbReference type="RefSeq" id="WP_127692145.1">
    <property type="nucleotide sequence ID" value="NZ_RZUL01000016.1"/>
</dbReference>
<accession>A0A437J371</accession>
<protein>
    <submittedName>
        <fullName evidence="2">UrcA family protein</fullName>
    </submittedName>
</protein>
<dbReference type="Proteomes" id="UP000282977">
    <property type="component" value="Unassembled WGS sequence"/>
</dbReference>
<dbReference type="AlphaFoldDB" id="A0A437J371"/>
<reference evidence="2 3" key="1">
    <citation type="submission" date="2019-01" db="EMBL/GenBank/DDBJ databases">
        <authorList>
            <person name="Chen W.-M."/>
        </authorList>
    </citation>
    <scope>NUCLEOTIDE SEQUENCE [LARGE SCALE GENOMIC DNA]</scope>
    <source>
        <strain evidence="2 3">TLA-22</strain>
    </source>
</reference>
<sequence length="130" mass="13870">MKFARHRLMAAAALLAPGASAIAQQPAPPGEAVITVEAPRQAPVPVEHSPYTGAAIAVTTVRMTLLYGDLDLRAPRDAQRLMLRIRNVARDACKQLDRLYPLNPDESCIENTVAHATPLGQAVIAAARGQ</sequence>
<proteinExistence type="predicted"/>
<dbReference type="OrthoDB" id="7510437at2"/>
<dbReference type="EMBL" id="RZUL01000016">
    <property type="protein sequence ID" value="RVT38677.1"/>
    <property type="molecule type" value="Genomic_DNA"/>
</dbReference>
<evidence type="ECO:0000313" key="3">
    <source>
        <dbReference type="Proteomes" id="UP000282977"/>
    </source>
</evidence>
<evidence type="ECO:0000313" key="2">
    <source>
        <dbReference type="EMBL" id="RVT38677.1"/>
    </source>
</evidence>